<dbReference type="PROSITE" id="PS00198">
    <property type="entry name" value="4FE4S_FER_1"/>
    <property type="match status" value="1"/>
</dbReference>
<dbReference type="CDD" id="cd19096">
    <property type="entry name" value="AKR_Fe-S_oxidoreductase"/>
    <property type="match status" value="1"/>
</dbReference>
<dbReference type="PROSITE" id="PS51379">
    <property type="entry name" value="4FE4S_FER_2"/>
    <property type="match status" value="1"/>
</dbReference>
<dbReference type="InterPro" id="IPR053135">
    <property type="entry name" value="AKR2_Oxidoreductase"/>
</dbReference>
<accession>A0A267MQW9</accession>
<dbReference type="PANTHER" id="PTHR43312:SF2">
    <property type="entry name" value="OXIDOREDUCTASE"/>
    <property type="match status" value="1"/>
</dbReference>
<dbReference type="SUPFAM" id="SSF46548">
    <property type="entry name" value="alpha-helical ferredoxin"/>
    <property type="match status" value="1"/>
</dbReference>
<keyword evidence="1" id="KW-0479">Metal-binding</keyword>
<dbReference type="InterPro" id="IPR020471">
    <property type="entry name" value="AKR"/>
</dbReference>
<comment type="caution">
    <text evidence="5">The sequence shown here is derived from an EMBL/GenBank/DDBJ whole genome shotgun (WGS) entry which is preliminary data.</text>
</comment>
<dbReference type="PRINTS" id="PR00069">
    <property type="entry name" value="ALDKETRDTASE"/>
</dbReference>
<dbReference type="Proteomes" id="UP000216024">
    <property type="component" value="Unassembled WGS sequence"/>
</dbReference>
<dbReference type="SUPFAM" id="SSF51430">
    <property type="entry name" value="NAD(P)-linked oxidoreductase"/>
    <property type="match status" value="1"/>
</dbReference>
<name>A0A267MQW9_9FIRM</name>
<dbReference type="RefSeq" id="WP_095130256.1">
    <property type="nucleotide sequence ID" value="NZ_NIBG01000001.1"/>
</dbReference>
<dbReference type="Pfam" id="PF13187">
    <property type="entry name" value="Fer4_9"/>
    <property type="match status" value="1"/>
</dbReference>
<sequence>MKYRVVPKTGDEISTIGFGCMRLATRLGRIDEKKAEEQIRYAIKEGVNYFDTAYPYHNGESERFLGKVFKDRSLREKVKIATKLPPWLVKKREDMDSILKEQLSKLQLDSIDYYLVHGIMDQETWNRMKSLGVLEFLSDAKKKGHVKHVGFSAHCDIQAFKNIVDDYDWDMCQIQYNILDENNQAGTEGLKYAAERDIAVFIMEPLRGGSLSNKVPKEVKGLWDTAKVKRNPAEWALKWIWNHEEVTCVLSGMNNDEHIRENINGANTTETNSLSKEEVELIEKVRDKYKELTKIPCTGCAYCMPCPAGVNIPECFSKYNDKYMFGTINARLMYEIGMGGLTGGELARASQCVNCGKCEKHCPQHIEIRKELKKVSSEFDDVTGKVLNWVGKRMMKRKSN</sequence>
<dbReference type="OrthoDB" id="9773828at2"/>
<keyword evidence="2" id="KW-0408">Iron</keyword>
<proteinExistence type="predicted"/>
<evidence type="ECO:0000313" key="5">
    <source>
        <dbReference type="EMBL" id="PAB61130.1"/>
    </source>
</evidence>
<dbReference type="GO" id="GO:0051536">
    <property type="term" value="F:iron-sulfur cluster binding"/>
    <property type="evidence" value="ECO:0007669"/>
    <property type="project" value="UniProtKB-KW"/>
</dbReference>
<gene>
    <name evidence="5" type="ORF">CCE28_01515</name>
</gene>
<evidence type="ECO:0000313" key="6">
    <source>
        <dbReference type="Proteomes" id="UP000216024"/>
    </source>
</evidence>
<feature type="domain" description="4Fe-4S ferredoxin-type" evidence="4">
    <location>
        <begin position="343"/>
        <end position="371"/>
    </location>
</feature>
<dbReference type="InterPro" id="IPR017896">
    <property type="entry name" value="4Fe4S_Fe-S-bd"/>
</dbReference>
<evidence type="ECO:0000256" key="3">
    <source>
        <dbReference type="ARBA" id="ARBA00023014"/>
    </source>
</evidence>
<dbReference type="EMBL" id="NIBG01000001">
    <property type="protein sequence ID" value="PAB61130.1"/>
    <property type="molecule type" value="Genomic_DNA"/>
</dbReference>
<dbReference type="PANTHER" id="PTHR43312">
    <property type="entry name" value="D-THREO-ALDOSE 1-DEHYDROGENASE"/>
    <property type="match status" value="1"/>
</dbReference>
<keyword evidence="6" id="KW-1185">Reference proteome</keyword>
<dbReference type="Pfam" id="PF00248">
    <property type="entry name" value="Aldo_ket_red"/>
    <property type="match status" value="1"/>
</dbReference>
<reference evidence="5 6" key="1">
    <citation type="submission" date="2017-06" db="EMBL/GenBank/DDBJ databases">
        <title>Draft genome sequence of anaerobic fermentative bacterium Anaeromicrobium sediminis DY2726D isolated from West Pacific Ocean sediments.</title>
        <authorList>
            <person name="Zeng X."/>
        </authorList>
    </citation>
    <scope>NUCLEOTIDE SEQUENCE [LARGE SCALE GENOMIC DNA]</scope>
    <source>
        <strain evidence="5 6">DY2726D</strain>
    </source>
</reference>
<dbReference type="GO" id="GO:0016491">
    <property type="term" value="F:oxidoreductase activity"/>
    <property type="evidence" value="ECO:0007669"/>
    <property type="project" value="InterPro"/>
</dbReference>
<dbReference type="InterPro" id="IPR036812">
    <property type="entry name" value="NAD(P)_OxRdtase_dom_sf"/>
</dbReference>
<dbReference type="GO" id="GO:0046872">
    <property type="term" value="F:metal ion binding"/>
    <property type="evidence" value="ECO:0007669"/>
    <property type="project" value="UniProtKB-KW"/>
</dbReference>
<organism evidence="5 6">
    <name type="scientific">Anaeromicrobium sediminis</name>
    <dbReference type="NCBI Taxonomy" id="1478221"/>
    <lineage>
        <taxon>Bacteria</taxon>
        <taxon>Bacillati</taxon>
        <taxon>Bacillota</taxon>
        <taxon>Clostridia</taxon>
        <taxon>Peptostreptococcales</taxon>
        <taxon>Thermotaleaceae</taxon>
        <taxon>Anaeromicrobium</taxon>
    </lineage>
</organism>
<protein>
    <submittedName>
        <fullName evidence="5">Aldo/keto reductase</fullName>
    </submittedName>
</protein>
<dbReference type="InterPro" id="IPR023210">
    <property type="entry name" value="NADP_OxRdtase_dom"/>
</dbReference>
<dbReference type="Gene3D" id="3.20.20.100">
    <property type="entry name" value="NADP-dependent oxidoreductase domain"/>
    <property type="match status" value="1"/>
</dbReference>
<evidence type="ECO:0000256" key="2">
    <source>
        <dbReference type="ARBA" id="ARBA00023004"/>
    </source>
</evidence>
<dbReference type="AlphaFoldDB" id="A0A267MQW9"/>
<dbReference type="InterPro" id="IPR017900">
    <property type="entry name" value="4Fe4S_Fe_S_CS"/>
</dbReference>
<evidence type="ECO:0000256" key="1">
    <source>
        <dbReference type="ARBA" id="ARBA00022723"/>
    </source>
</evidence>
<evidence type="ECO:0000259" key="4">
    <source>
        <dbReference type="PROSITE" id="PS51379"/>
    </source>
</evidence>
<keyword evidence="3" id="KW-0411">Iron-sulfur</keyword>